<accession>A0ACB9BQY7</accession>
<protein>
    <submittedName>
        <fullName evidence="1">Uncharacterized protein</fullName>
    </submittedName>
</protein>
<gene>
    <name evidence="1" type="ORF">L2E82_36172</name>
</gene>
<organism evidence="1 2">
    <name type="scientific">Cichorium intybus</name>
    <name type="common">Chicory</name>
    <dbReference type="NCBI Taxonomy" id="13427"/>
    <lineage>
        <taxon>Eukaryota</taxon>
        <taxon>Viridiplantae</taxon>
        <taxon>Streptophyta</taxon>
        <taxon>Embryophyta</taxon>
        <taxon>Tracheophyta</taxon>
        <taxon>Spermatophyta</taxon>
        <taxon>Magnoliopsida</taxon>
        <taxon>eudicotyledons</taxon>
        <taxon>Gunneridae</taxon>
        <taxon>Pentapetalae</taxon>
        <taxon>asterids</taxon>
        <taxon>campanulids</taxon>
        <taxon>Asterales</taxon>
        <taxon>Asteraceae</taxon>
        <taxon>Cichorioideae</taxon>
        <taxon>Cichorieae</taxon>
        <taxon>Cichoriinae</taxon>
        <taxon>Cichorium</taxon>
    </lineage>
</organism>
<comment type="caution">
    <text evidence="1">The sequence shown here is derived from an EMBL/GenBank/DDBJ whole genome shotgun (WGS) entry which is preliminary data.</text>
</comment>
<proteinExistence type="predicted"/>
<evidence type="ECO:0000313" key="1">
    <source>
        <dbReference type="EMBL" id="KAI3724398.1"/>
    </source>
</evidence>
<reference evidence="1 2" key="2">
    <citation type="journal article" date="2022" name="Mol. Ecol. Resour.">
        <title>The genomes of chicory, endive, great burdock and yacon provide insights into Asteraceae paleo-polyploidization history and plant inulin production.</title>
        <authorList>
            <person name="Fan W."/>
            <person name="Wang S."/>
            <person name="Wang H."/>
            <person name="Wang A."/>
            <person name="Jiang F."/>
            <person name="Liu H."/>
            <person name="Zhao H."/>
            <person name="Xu D."/>
            <person name="Zhang Y."/>
        </authorList>
    </citation>
    <scope>NUCLEOTIDE SEQUENCE [LARGE SCALE GENOMIC DNA]</scope>
    <source>
        <strain evidence="2">cv. Punajuju</strain>
        <tissue evidence="1">Leaves</tissue>
    </source>
</reference>
<keyword evidence="2" id="KW-1185">Reference proteome</keyword>
<dbReference type="EMBL" id="CM042014">
    <property type="protein sequence ID" value="KAI3724398.1"/>
    <property type="molecule type" value="Genomic_DNA"/>
</dbReference>
<evidence type="ECO:0000313" key="2">
    <source>
        <dbReference type="Proteomes" id="UP001055811"/>
    </source>
</evidence>
<reference evidence="2" key="1">
    <citation type="journal article" date="2022" name="Mol. Ecol. Resour.">
        <title>The genomes of chicory, endive, great burdock and yacon provide insights into Asteraceae palaeo-polyploidization history and plant inulin production.</title>
        <authorList>
            <person name="Fan W."/>
            <person name="Wang S."/>
            <person name="Wang H."/>
            <person name="Wang A."/>
            <person name="Jiang F."/>
            <person name="Liu H."/>
            <person name="Zhao H."/>
            <person name="Xu D."/>
            <person name="Zhang Y."/>
        </authorList>
    </citation>
    <scope>NUCLEOTIDE SEQUENCE [LARGE SCALE GENOMIC DNA]</scope>
    <source>
        <strain evidence="2">cv. Punajuju</strain>
    </source>
</reference>
<dbReference type="Proteomes" id="UP001055811">
    <property type="component" value="Linkage Group LG06"/>
</dbReference>
<sequence length="133" mass="15091">MNKEEEYGGLGSRFGSRTEGGERDSCRKLTVTSTHHHQTPLKSRRLSSHLNHGQTLLPYSNPVFFWFPPFCPFSPSSIFQISFSQVDPISPICKQDHTSINAFVTLANFVPTHGSRFTYSLFFFIWLAILSCS</sequence>
<name>A0ACB9BQY7_CICIN</name>